<gene>
    <name evidence="8" type="ORF">N4264_09740</name>
</gene>
<dbReference type="PROSITE" id="PS50109">
    <property type="entry name" value="HIS_KIN"/>
    <property type="match status" value="1"/>
</dbReference>
<dbReference type="SMART" id="SM00388">
    <property type="entry name" value="HisKA"/>
    <property type="match status" value="1"/>
</dbReference>
<evidence type="ECO:0000256" key="5">
    <source>
        <dbReference type="SAM" id="Phobius"/>
    </source>
</evidence>
<dbReference type="InterPro" id="IPR003594">
    <property type="entry name" value="HATPase_dom"/>
</dbReference>
<proteinExistence type="predicted"/>
<feature type="signal peptide" evidence="6">
    <location>
        <begin position="1"/>
        <end position="25"/>
    </location>
</feature>
<keyword evidence="3" id="KW-0597">Phosphoprotein</keyword>
<dbReference type="Gene3D" id="1.10.287.130">
    <property type="match status" value="1"/>
</dbReference>
<keyword evidence="8" id="KW-0547">Nucleotide-binding</keyword>
<evidence type="ECO:0000313" key="8">
    <source>
        <dbReference type="EMBL" id="UXI69885.1"/>
    </source>
</evidence>
<feature type="chain" id="PRO_5047154936" description="histidine kinase" evidence="6">
    <location>
        <begin position="26"/>
        <end position="1109"/>
    </location>
</feature>
<dbReference type="GO" id="GO:0005524">
    <property type="term" value="F:ATP binding"/>
    <property type="evidence" value="ECO:0007669"/>
    <property type="project" value="UniProtKB-KW"/>
</dbReference>
<evidence type="ECO:0000256" key="2">
    <source>
        <dbReference type="ARBA" id="ARBA00012438"/>
    </source>
</evidence>
<feature type="transmembrane region" description="Helical" evidence="5">
    <location>
        <begin position="757"/>
        <end position="777"/>
    </location>
</feature>
<keyword evidence="4" id="KW-0175">Coiled coil</keyword>
<name>A0ABY6BJ64_9GAMM</name>
<dbReference type="InterPro" id="IPR036097">
    <property type="entry name" value="HisK_dim/P_sf"/>
</dbReference>
<dbReference type="SUPFAM" id="SSF63829">
    <property type="entry name" value="Calcium-dependent phosphotriesterase"/>
    <property type="match status" value="3"/>
</dbReference>
<sequence length="1109" mass="122806">MQAVACLTSWTLAALALLFCPGAGAQTPAITAPHDPIAAGTMPAGQYLFRDYGAAQGLSYVAIQQLAQDTRGFIWIGAENGLFRYDGYHFDAFGTREGLHSILINALHVDAKGVLWAGTHGGLSHWNGQRFERILPAQGLPSITVTTLSDGPGGIWVATPRGPFVGTPQTPFALAAQWPGGEATAMWQGRKNNGMWVAQWNGEARIWIWRDGNWHEVDAPAELLRERIDGIAEDGQGRVWARSAGAMWMFDPKAGRFSPAQTPISPTSSYGYLTAGRNGEIWAPSDTSILHLVGDTWQVLGPKEGLPPARNRAVLEDRDGSVWIGSVGLHRMLGRGVFHAYTQAEGLPNPLVWSFYRDPEQRLWVGTEKGLALFTPGGFTTIAGSESNTIRSIVRAADGTMYMAGLPGNEILIYHPDRKQLSREHVSTADPPKRIFRILLDRKGTLWVATDGAGLYSADTAAKPLAFRREELPDGTPQENIGDLREDADGRLWVAGQHGLIVRDGTQWRRYTTTDGLRHNYIVYLFPTLDHQMLVGYFEAYGVARVSLDNGALRVQRHYDDEAPRSLQKVFLMGEDLARRVWIGGGMGLDMVSSRGNEQYRAADGLVGEDTANMAFLSEANGDVWFGTSAGIARFDGKRFDKLPERKPPTVELLSLRLGKLTLTGTETDIQVPRDEGVFEARFTAVDYLAEGSLQYQVRLTGFDKDFNITENRDVRYSSLPQGVYRFEVAARADQHHPWGPLASVPFRVLPAWWETWWFRALIGLSLVGVVMLVVRWRLAALQRRNRQLEEQVALRTGELRLANERQREINLQLEVEVTERRAAEQALQQRNDELEALNQKLAGTQLQLLQSEKMASVGQLAAGVAHEINTPIGFIGSNLSGMKRYVEDIFALLDDYGQIETSAPPHLAQKLERRKTEIELDYLRDDVPQLLKESLDGIIQVAKIVKDLRDFSHLDEAEWQLTDVHQGLESTLNVIAHEIKDKIDVIRDYGQLPRIECLPFQLNQVFLNVLVNAVQALDGKGRITIRTRPEPDGIRITISDNGEGISPANIGRVFEPFFTTRPVGSGTGLGLSVAYSIVQTHGGTITIESEPGQGTTVTIRLPHKPVAS</sequence>
<dbReference type="PRINTS" id="PR00344">
    <property type="entry name" value="BCTRLSENSOR"/>
</dbReference>
<keyword evidence="5" id="KW-0812">Transmembrane</keyword>
<keyword evidence="5" id="KW-1133">Transmembrane helix</keyword>
<dbReference type="InterPro" id="IPR011110">
    <property type="entry name" value="Reg_prop"/>
</dbReference>
<dbReference type="CDD" id="cd00082">
    <property type="entry name" value="HisKA"/>
    <property type="match status" value="1"/>
</dbReference>
<dbReference type="Gene3D" id="2.60.40.10">
    <property type="entry name" value="Immunoglobulins"/>
    <property type="match status" value="1"/>
</dbReference>
<feature type="domain" description="Histidine kinase" evidence="7">
    <location>
        <begin position="864"/>
        <end position="1106"/>
    </location>
</feature>
<dbReference type="Pfam" id="PF07494">
    <property type="entry name" value="Reg_prop"/>
    <property type="match status" value="1"/>
</dbReference>
<dbReference type="SUPFAM" id="SSF55874">
    <property type="entry name" value="ATPase domain of HSP90 chaperone/DNA topoisomerase II/histidine kinase"/>
    <property type="match status" value="1"/>
</dbReference>
<keyword evidence="9" id="KW-1185">Reference proteome</keyword>
<accession>A0ABY6BJ64</accession>
<dbReference type="InterPro" id="IPR013783">
    <property type="entry name" value="Ig-like_fold"/>
</dbReference>
<evidence type="ECO:0000313" key="9">
    <source>
        <dbReference type="Proteomes" id="UP001064632"/>
    </source>
</evidence>
<dbReference type="Gene3D" id="2.130.10.10">
    <property type="entry name" value="YVTN repeat-like/Quinoprotein amine dehydrogenase"/>
    <property type="match status" value="2"/>
</dbReference>
<dbReference type="Pfam" id="PF02518">
    <property type="entry name" value="HATPase_c"/>
    <property type="match status" value="1"/>
</dbReference>
<evidence type="ECO:0000256" key="3">
    <source>
        <dbReference type="ARBA" id="ARBA00022553"/>
    </source>
</evidence>
<dbReference type="EC" id="2.7.13.3" evidence="2"/>
<dbReference type="InterPro" id="IPR036890">
    <property type="entry name" value="HATPase_C_sf"/>
</dbReference>
<keyword evidence="8" id="KW-0067">ATP-binding</keyword>
<evidence type="ECO:0000256" key="6">
    <source>
        <dbReference type="SAM" id="SignalP"/>
    </source>
</evidence>
<keyword evidence="6" id="KW-0732">Signal</keyword>
<organism evidence="8 9">
    <name type="scientific">Tahibacter amnicola</name>
    <dbReference type="NCBI Taxonomy" id="2976241"/>
    <lineage>
        <taxon>Bacteria</taxon>
        <taxon>Pseudomonadati</taxon>
        <taxon>Pseudomonadota</taxon>
        <taxon>Gammaproteobacteria</taxon>
        <taxon>Lysobacterales</taxon>
        <taxon>Rhodanobacteraceae</taxon>
        <taxon>Tahibacter</taxon>
    </lineage>
</organism>
<keyword evidence="5" id="KW-0472">Membrane</keyword>
<dbReference type="PANTHER" id="PTHR43065:SF50">
    <property type="entry name" value="HISTIDINE KINASE"/>
    <property type="match status" value="1"/>
</dbReference>
<dbReference type="RefSeq" id="WP_261696837.1">
    <property type="nucleotide sequence ID" value="NZ_CP104694.1"/>
</dbReference>
<comment type="catalytic activity">
    <reaction evidence="1">
        <text>ATP + protein L-histidine = ADP + protein N-phospho-L-histidine.</text>
        <dbReference type="EC" id="2.7.13.3"/>
    </reaction>
</comment>
<dbReference type="InterPro" id="IPR005467">
    <property type="entry name" value="His_kinase_dom"/>
</dbReference>
<dbReference type="InterPro" id="IPR015943">
    <property type="entry name" value="WD40/YVTN_repeat-like_dom_sf"/>
</dbReference>
<protein>
    <recommendedName>
        <fullName evidence="2">histidine kinase</fullName>
        <ecNumber evidence="2">2.7.13.3</ecNumber>
    </recommendedName>
</protein>
<evidence type="ECO:0000256" key="1">
    <source>
        <dbReference type="ARBA" id="ARBA00000085"/>
    </source>
</evidence>
<reference evidence="8" key="1">
    <citation type="submission" date="2022-09" db="EMBL/GenBank/DDBJ databases">
        <title>Tahibacter sp. nov., isolated from a fresh water.</title>
        <authorList>
            <person name="Baek J.H."/>
            <person name="Lee J.K."/>
            <person name="Kim J.M."/>
            <person name="Jeon C.O."/>
        </authorList>
    </citation>
    <scope>NUCLEOTIDE SEQUENCE</scope>
    <source>
        <strain evidence="8">W38</strain>
    </source>
</reference>
<dbReference type="Proteomes" id="UP001064632">
    <property type="component" value="Chromosome"/>
</dbReference>
<dbReference type="InterPro" id="IPR004358">
    <property type="entry name" value="Sig_transdc_His_kin-like_C"/>
</dbReference>
<evidence type="ECO:0000256" key="4">
    <source>
        <dbReference type="SAM" id="Coils"/>
    </source>
</evidence>
<feature type="coiled-coil region" evidence="4">
    <location>
        <begin position="772"/>
        <end position="855"/>
    </location>
</feature>
<dbReference type="Gene3D" id="3.30.565.10">
    <property type="entry name" value="Histidine kinase-like ATPase, C-terminal domain"/>
    <property type="match status" value="1"/>
</dbReference>
<dbReference type="SMART" id="SM00387">
    <property type="entry name" value="HATPase_c"/>
    <property type="match status" value="1"/>
</dbReference>
<dbReference type="PANTHER" id="PTHR43065">
    <property type="entry name" value="SENSOR HISTIDINE KINASE"/>
    <property type="match status" value="1"/>
</dbReference>
<dbReference type="InterPro" id="IPR003661">
    <property type="entry name" value="HisK_dim/P_dom"/>
</dbReference>
<evidence type="ECO:0000259" key="7">
    <source>
        <dbReference type="PROSITE" id="PS50109"/>
    </source>
</evidence>
<dbReference type="SUPFAM" id="SSF47384">
    <property type="entry name" value="Homodimeric domain of signal transducing histidine kinase"/>
    <property type="match status" value="1"/>
</dbReference>
<dbReference type="EMBL" id="CP104694">
    <property type="protein sequence ID" value="UXI69885.1"/>
    <property type="molecule type" value="Genomic_DNA"/>
</dbReference>